<reference evidence="4 5" key="1">
    <citation type="submission" date="2020-12" db="EMBL/GenBank/DDBJ databases">
        <title>Geomonas sp. Red259, isolated from paddy soil.</title>
        <authorList>
            <person name="Xu Z."/>
            <person name="Zhang Z."/>
            <person name="Masuda Y."/>
            <person name="Itoh H."/>
            <person name="Senoo K."/>
        </authorList>
    </citation>
    <scope>NUCLEOTIDE SEQUENCE [LARGE SCALE GENOMIC DNA]</scope>
    <source>
        <strain evidence="4 5">Red259</strain>
    </source>
</reference>
<feature type="compositionally biased region" description="Polar residues" evidence="1">
    <location>
        <begin position="70"/>
        <end position="83"/>
    </location>
</feature>
<evidence type="ECO:0000256" key="1">
    <source>
        <dbReference type="SAM" id="MobiDB-lite"/>
    </source>
</evidence>
<proteinExistence type="predicted"/>
<feature type="region of interest" description="Disordered" evidence="1">
    <location>
        <begin position="171"/>
        <end position="203"/>
    </location>
</feature>
<feature type="transmembrane region" description="Helical" evidence="2">
    <location>
        <begin position="106"/>
        <end position="127"/>
    </location>
</feature>
<name>A0ABS0YRA3_9BACT</name>
<dbReference type="Proteomes" id="UP000641025">
    <property type="component" value="Unassembled WGS sequence"/>
</dbReference>
<sequence length="203" mass="22388">MNKLLLFLLLGALIICALPSRLLADYYTYTDNRGAVHMTNKLQAVPAKFRATMKVTREEPKKQPAVQAQDAAQSAPDNQSVQQEAPAVEPGRFAQLASRHVWLKPLLAVAVIVALFAAACKLATLLSSPMLSRVIYISFFIGVMVFLYKTYVDYMVESSMKIKERAVTMMKKSSNRELPDPAAGAPAEPRVTPMPASDSMNRQ</sequence>
<feature type="region of interest" description="Disordered" evidence="1">
    <location>
        <begin position="58"/>
        <end position="84"/>
    </location>
</feature>
<feature type="domain" description="DUF4124" evidence="3">
    <location>
        <begin position="16"/>
        <end position="71"/>
    </location>
</feature>
<feature type="transmembrane region" description="Helical" evidence="2">
    <location>
        <begin position="134"/>
        <end position="151"/>
    </location>
</feature>
<dbReference type="InterPro" id="IPR025392">
    <property type="entry name" value="DUF4124"/>
</dbReference>
<evidence type="ECO:0000256" key="2">
    <source>
        <dbReference type="SAM" id="Phobius"/>
    </source>
</evidence>
<protein>
    <recommendedName>
        <fullName evidence="3">DUF4124 domain-containing protein</fullName>
    </recommendedName>
</protein>
<keyword evidence="2" id="KW-0812">Transmembrane</keyword>
<comment type="caution">
    <text evidence="4">The sequence shown here is derived from an EMBL/GenBank/DDBJ whole genome shotgun (WGS) entry which is preliminary data.</text>
</comment>
<evidence type="ECO:0000259" key="3">
    <source>
        <dbReference type="Pfam" id="PF13511"/>
    </source>
</evidence>
<evidence type="ECO:0000313" key="4">
    <source>
        <dbReference type="EMBL" id="MBJ6800458.1"/>
    </source>
</evidence>
<organism evidence="4 5">
    <name type="scientific">Geomonas propionica</name>
    <dbReference type="NCBI Taxonomy" id="2798582"/>
    <lineage>
        <taxon>Bacteria</taxon>
        <taxon>Pseudomonadati</taxon>
        <taxon>Thermodesulfobacteriota</taxon>
        <taxon>Desulfuromonadia</taxon>
        <taxon>Geobacterales</taxon>
        <taxon>Geobacteraceae</taxon>
        <taxon>Geomonas</taxon>
    </lineage>
</organism>
<dbReference type="EMBL" id="JAEMHK010000006">
    <property type="protein sequence ID" value="MBJ6800458.1"/>
    <property type="molecule type" value="Genomic_DNA"/>
</dbReference>
<keyword evidence="2" id="KW-0472">Membrane</keyword>
<dbReference type="RefSeq" id="WP_199394966.1">
    <property type="nucleotide sequence ID" value="NZ_JAEMHK010000006.1"/>
</dbReference>
<evidence type="ECO:0000313" key="5">
    <source>
        <dbReference type="Proteomes" id="UP000641025"/>
    </source>
</evidence>
<keyword evidence="5" id="KW-1185">Reference proteome</keyword>
<accession>A0ABS0YRA3</accession>
<dbReference type="Pfam" id="PF13511">
    <property type="entry name" value="DUF4124"/>
    <property type="match status" value="1"/>
</dbReference>
<keyword evidence="2" id="KW-1133">Transmembrane helix</keyword>
<gene>
    <name evidence="4" type="ORF">JFN90_09955</name>
</gene>